<evidence type="ECO:0000256" key="3">
    <source>
        <dbReference type="ARBA" id="ARBA00022833"/>
    </source>
</evidence>
<name>A0A8C7IIW8_ONCKI</name>
<dbReference type="AlphaFoldDB" id="A0A8C7IIW8"/>
<keyword evidence="7" id="KW-1185">Reference proteome</keyword>
<keyword evidence="3" id="KW-0862">Zinc</keyword>
<accession>A0A8C7IIW8</accession>
<keyword evidence="1" id="KW-0479">Metal-binding</keyword>
<dbReference type="GeneTree" id="ENSGT00940000175229"/>
<dbReference type="Gene3D" id="4.10.830.40">
    <property type="match status" value="1"/>
</dbReference>
<dbReference type="PANTHER" id="PTHR25465:SF41">
    <property type="entry name" value="E3 UBIQUITIN-PROTEIN LIGASE RNF135"/>
    <property type="match status" value="1"/>
</dbReference>
<evidence type="ECO:0000256" key="2">
    <source>
        <dbReference type="ARBA" id="ARBA00022771"/>
    </source>
</evidence>
<sequence>MQKYRKFQRVHILFLATVGDLKRVLKYPIPCAFWLFRLKGKEPILIGYTKGLMRRSRTTQSTRFPPPFAVAASTDPGLTEDMSEGCQALPLPDSQAIVCDLCTEDRKPALKTCIKCEMSMSLGAGGVGLATKCPHHVKILEYYCLDDLTSVCMSCAIEDQHRIHNMKTLPKAHKELREKLKEEQKALAKRENQSLKLRRWDKEQRERLASSSIRLIEGVSALRDITLKSVQSSVSARVKSITTSKRTMQAALSEGDSFRFLQGYEGVHQAVEKARAVGLRKGLEPGADRDKLVQELQQSGGHLLEQTTQLWSSLLALVDPENHQEKQGSPGFPPTTTLTFDPKSLGRGMSLSQDHRKVFYTPLAKLTTHTLLLK</sequence>
<dbReference type="PANTHER" id="PTHR25465">
    <property type="entry name" value="B-BOX DOMAIN CONTAINING"/>
    <property type="match status" value="1"/>
</dbReference>
<dbReference type="Proteomes" id="UP000694557">
    <property type="component" value="Unassembled WGS sequence"/>
</dbReference>
<reference evidence="6" key="1">
    <citation type="submission" date="2025-08" db="UniProtKB">
        <authorList>
            <consortium name="Ensembl"/>
        </authorList>
    </citation>
    <scope>IDENTIFICATION</scope>
</reference>
<keyword evidence="2 4" id="KW-0863">Zinc-finger</keyword>
<dbReference type="PROSITE" id="PS50119">
    <property type="entry name" value="ZF_BBOX"/>
    <property type="match status" value="1"/>
</dbReference>
<evidence type="ECO:0000313" key="7">
    <source>
        <dbReference type="Proteomes" id="UP000694557"/>
    </source>
</evidence>
<dbReference type="InterPro" id="IPR000315">
    <property type="entry name" value="Znf_B-box"/>
</dbReference>
<feature type="domain" description="B box-type" evidence="5">
    <location>
        <begin position="133"/>
        <end position="169"/>
    </location>
</feature>
<dbReference type="Ensembl" id="ENSOKIT00005078844.1">
    <property type="protein sequence ID" value="ENSOKIP00005073994.1"/>
    <property type="gene ID" value="ENSOKIG00005031954.1"/>
</dbReference>
<dbReference type="InterPro" id="IPR051051">
    <property type="entry name" value="E3_ubiq-ligase_TRIM/RNF"/>
</dbReference>
<evidence type="ECO:0000256" key="4">
    <source>
        <dbReference type="PROSITE-ProRule" id="PRU00024"/>
    </source>
</evidence>
<evidence type="ECO:0000313" key="6">
    <source>
        <dbReference type="Ensembl" id="ENSOKIP00005073994.1"/>
    </source>
</evidence>
<protein>
    <recommendedName>
        <fullName evidence="5">B box-type domain-containing protein</fullName>
    </recommendedName>
</protein>
<evidence type="ECO:0000259" key="5">
    <source>
        <dbReference type="PROSITE" id="PS50119"/>
    </source>
</evidence>
<dbReference type="Gene3D" id="3.30.160.60">
    <property type="entry name" value="Classic Zinc Finger"/>
    <property type="match status" value="1"/>
</dbReference>
<dbReference type="Pfam" id="PF00643">
    <property type="entry name" value="zf-B_box"/>
    <property type="match status" value="1"/>
</dbReference>
<proteinExistence type="predicted"/>
<evidence type="ECO:0000256" key="1">
    <source>
        <dbReference type="ARBA" id="ARBA00022723"/>
    </source>
</evidence>
<dbReference type="GO" id="GO:0008270">
    <property type="term" value="F:zinc ion binding"/>
    <property type="evidence" value="ECO:0007669"/>
    <property type="project" value="UniProtKB-KW"/>
</dbReference>
<reference evidence="6" key="2">
    <citation type="submission" date="2025-09" db="UniProtKB">
        <authorList>
            <consortium name="Ensembl"/>
        </authorList>
    </citation>
    <scope>IDENTIFICATION</scope>
</reference>
<dbReference type="SUPFAM" id="SSF57845">
    <property type="entry name" value="B-box zinc-binding domain"/>
    <property type="match status" value="1"/>
</dbReference>
<organism evidence="6 7">
    <name type="scientific">Oncorhynchus kisutch</name>
    <name type="common">Coho salmon</name>
    <name type="synonym">Salmo kisutch</name>
    <dbReference type="NCBI Taxonomy" id="8019"/>
    <lineage>
        <taxon>Eukaryota</taxon>
        <taxon>Metazoa</taxon>
        <taxon>Chordata</taxon>
        <taxon>Craniata</taxon>
        <taxon>Vertebrata</taxon>
        <taxon>Euteleostomi</taxon>
        <taxon>Actinopterygii</taxon>
        <taxon>Neopterygii</taxon>
        <taxon>Teleostei</taxon>
        <taxon>Protacanthopterygii</taxon>
        <taxon>Salmoniformes</taxon>
        <taxon>Salmonidae</taxon>
        <taxon>Salmoninae</taxon>
        <taxon>Oncorhynchus</taxon>
    </lineage>
</organism>